<feature type="compositionally biased region" description="Low complexity" evidence="1">
    <location>
        <begin position="37"/>
        <end position="58"/>
    </location>
</feature>
<feature type="transmembrane region" description="Helical" evidence="2">
    <location>
        <begin position="253"/>
        <end position="276"/>
    </location>
</feature>
<gene>
    <name evidence="3" type="ORF">FC770_06095</name>
</gene>
<comment type="caution">
    <text evidence="3">The sequence shown here is derived from an EMBL/GenBank/DDBJ whole genome shotgun (WGS) entry which is preliminary data.</text>
</comment>
<proteinExistence type="predicted"/>
<dbReference type="RefSeq" id="WP_137065140.1">
    <property type="nucleotide sequence ID" value="NZ_CP040748.1"/>
</dbReference>
<keyword evidence="2" id="KW-1133">Transmembrane helix</keyword>
<evidence type="ECO:0000313" key="3">
    <source>
        <dbReference type="EMBL" id="TKI64683.1"/>
    </source>
</evidence>
<feature type="transmembrane region" description="Helical" evidence="2">
    <location>
        <begin position="122"/>
        <end position="145"/>
    </location>
</feature>
<evidence type="ECO:0000256" key="1">
    <source>
        <dbReference type="SAM" id="MobiDB-lite"/>
    </source>
</evidence>
<keyword evidence="4" id="KW-1185">Reference proteome</keyword>
<organism evidence="3 4">
    <name type="scientific">Nocardioides jishulii</name>
    <dbReference type="NCBI Taxonomy" id="2575440"/>
    <lineage>
        <taxon>Bacteria</taxon>
        <taxon>Bacillati</taxon>
        <taxon>Actinomycetota</taxon>
        <taxon>Actinomycetes</taxon>
        <taxon>Propionibacteriales</taxon>
        <taxon>Nocardioidaceae</taxon>
        <taxon>Nocardioides</taxon>
    </lineage>
</organism>
<protein>
    <recommendedName>
        <fullName evidence="5">Glycerophosphoryl diester phosphodiesterase membrane domain-containing protein</fullName>
    </recommendedName>
</protein>
<feature type="transmembrane region" description="Helical" evidence="2">
    <location>
        <begin position="351"/>
        <end position="380"/>
    </location>
</feature>
<evidence type="ECO:0000313" key="4">
    <source>
        <dbReference type="Proteomes" id="UP000307808"/>
    </source>
</evidence>
<dbReference type="AlphaFoldDB" id="A0A4V5TM75"/>
<feature type="transmembrane region" description="Helical" evidence="2">
    <location>
        <begin position="222"/>
        <end position="247"/>
    </location>
</feature>
<dbReference type="EMBL" id="SZPY01000001">
    <property type="protein sequence ID" value="TKI64683.1"/>
    <property type="molecule type" value="Genomic_DNA"/>
</dbReference>
<evidence type="ECO:0008006" key="5">
    <source>
        <dbReference type="Google" id="ProtNLM"/>
    </source>
</evidence>
<sequence length="402" mass="41284">MAGHEQTPPSDPSDANRGWAAPGDPATAQGGQAPGWSGQAGQSPYPQPGYGQVPPSYGLVPPSYGQVPPSYGQVPPSYGPPAQFGTRQAAHKPGAVPLRPLGLGDLLDGAVKIVRINPGATIGASTLLGAVAITVPAVVSTVFGLGGSLDLLVSEDSTFVSDSDVMGLVLTGLSWVFGLLLLSFGGVYVQAMVAHTVQAAAIGRTLTLAQAWAATRGQRARLLGLALLLGLIGSAPVAVFVVVVALFASSGMFGSALALALVVIPVLIAVYAWYFVKVYTLSVPALAVEDLRPLAAISRGSRLSRGHFWRILGTVLLVSILVQIALSLITMPIGFLAVVPPLAGASEATTLVSLVAVQALTLLITTSLSVPVMAAVAALLHLDMRIRHEAYDVELLTRSTSS</sequence>
<dbReference type="Proteomes" id="UP000307808">
    <property type="component" value="Unassembled WGS sequence"/>
</dbReference>
<feature type="region of interest" description="Disordered" evidence="1">
    <location>
        <begin position="1"/>
        <end position="90"/>
    </location>
</feature>
<accession>A0A4V5TM75</accession>
<feature type="transmembrane region" description="Helical" evidence="2">
    <location>
        <begin position="165"/>
        <end position="189"/>
    </location>
</feature>
<keyword evidence="2" id="KW-0472">Membrane</keyword>
<reference evidence="3 4" key="1">
    <citation type="submission" date="2019-04" db="EMBL/GenBank/DDBJ databases">
        <authorList>
            <person name="Dong K."/>
        </authorList>
    </citation>
    <scope>NUCLEOTIDE SEQUENCE [LARGE SCALE GENOMIC DNA]</scope>
    <source>
        <strain evidence="4">dk3543</strain>
    </source>
</reference>
<evidence type="ECO:0000256" key="2">
    <source>
        <dbReference type="SAM" id="Phobius"/>
    </source>
</evidence>
<name>A0A4V5TM75_9ACTN</name>
<dbReference type="OrthoDB" id="121140at2"/>
<feature type="transmembrane region" description="Helical" evidence="2">
    <location>
        <begin position="308"/>
        <end position="339"/>
    </location>
</feature>
<keyword evidence="2" id="KW-0812">Transmembrane</keyword>